<dbReference type="Proteomes" id="UP000249524">
    <property type="component" value="Unassembled WGS sequence"/>
</dbReference>
<proteinExistence type="predicted"/>
<dbReference type="EMBL" id="QFYS01000001">
    <property type="protein sequence ID" value="RAK68832.1"/>
    <property type="molecule type" value="Genomic_DNA"/>
</dbReference>
<dbReference type="Gene3D" id="2.160.20.10">
    <property type="entry name" value="Single-stranded right-handed beta-helix, Pectin lyase-like"/>
    <property type="match status" value="1"/>
</dbReference>
<evidence type="ECO:0000313" key="2">
    <source>
        <dbReference type="Proteomes" id="UP000249524"/>
    </source>
</evidence>
<dbReference type="InterPro" id="IPR011050">
    <property type="entry name" value="Pectin_lyase_fold/virulence"/>
</dbReference>
<dbReference type="RefSeq" id="WP_111274324.1">
    <property type="nucleotide sequence ID" value="NZ_QFYS01000001.1"/>
</dbReference>
<keyword evidence="2" id="KW-1185">Reference proteome</keyword>
<comment type="caution">
    <text evidence="1">The sequence shown here is derived from an EMBL/GenBank/DDBJ whole genome shotgun (WGS) entry which is preliminary data.</text>
</comment>
<dbReference type="InterPro" id="IPR012334">
    <property type="entry name" value="Pectin_lyas_fold"/>
</dbReference>
<organism evidence="1 2">
    <name type="scientific">Phenylobacterium kunshanense</name>
    <dbReference type="NCBI Taxonomy" id="1445034"/>
    <lineage>
        <taxon>Bacteria</taxon>
        <taxon>Pseudomonadati</taxon>
        <taxon>Pseudomonadota</taxon>
        <taxon>Alphaproteobacteria</taxon>
        <taxon>Caulobacterales</taxon>
        <taxon>Caulobacteraceae</taxon>
        <taxon>Phenylobacterium</taxon>
    </lineage>
</organism>
<accession>A0A328BN73</accession>
<dbReference type="SUPFAM" id="SSF51126">
    <property type="entry name" value="Pectin lyase-like"/>
    <property type="match status" value="1"/>
</dbReference>
<dbReference type="OrthoDB" id="3938151at2"/>
<evidence type="ECO:0000313" key="1">
    <source>
        <dbReference type="EMBL" id="RAK68832.1"/>
    </source>
</evidence>
<sequence length="344" mass="36955">MKTLQLAPGEHRLANLTDTVIDGAEVSKIKLVGCRNVRVENLRLQLVATASTVTHVNAVEIDQCEGVTFSGGNITGACRPGETKPIGRGMMINRSRGITVEDLSIDGVGKGIVLSRVEDLILRRLDIGHFTQSGVVGGVELINLLMEGCRIHDSADVIGDAVHADLFHIWSAPTNTLVGAVRPSSNIVLRGNLLDMGQGTPIIAILIDDNRTGIGFDNFRAEDNVIISAHPVAVGLENVRSGALLRNLLLQGAPTDRRSAPDFTLDRCGVLDVRGNTAADRHGAFTLYPDNVTLPEGVRPAEELEAARKAWAEKWRGPPEPPPPLTLEDRVAALEARVARLEAR</sequence>
<dbReference type="AlphaFoldDB" id="A0A328BN73"/>
<reference evidence="1 2" key="1">
    <citation type="submission" date="2018-05" db="EMBL/GenBank/DDBJ databases">
        <authorList>
            <person name="Lanie J.A."/>
            <person name="Ng W.-L."/>
            <person name="Kazmierczak K.M."/>
            <person name="Andrzejewski T.M."/>
            <person name="Davidsen T.M."/>
            <person name="Wayne K.J."/>
            <person name="Tettelin H."/>
            <person name="Glass J.I."/>
            <person name="Rusch D."/>
            <person name="Podicherti R."/>
            <person name="Tsui H.-C.T."/>
            <person name="Winkler M.E."/>
        </authorList>
    </citation>
    <scope>NUCLEOTIDE SEQUENCE [LARGE SCALE GENOMIC DNA]</scope>
    <source>
        <strain evidence="1 2">BUT-10</strain>
    </source>
</reference>
<gene>
    <name evidence="1" type="ORF">DJ019_02115</name>
</gene>
<protein>
    <submittedName>
        <fullName evidence="1">Uncharacterized protein</fullName>
    </submittedName>
</protein>
<name>A0A328BN73_9CAUL</name>